<evidence type="ECO:0000313" key="1">
    <source>
        <dbReference type="EMBL" id="QUW04104.1"/>
    </source>
</evidence>
<dbReference type="RefSeq" id="WP_211429993.1">
    <property type="nucleotide sequence ID" value="NZ_CP072649.1"/>
</dbReference>
<organism evidence="1 2">
    <name type="scientific">Chloracidobacterium validum</name>
    <dbReference type="NCBI Taxonomy" id="2821543"/>
    <lineage>
        <taxon>Bacteria</taxon>
        <taxon>Pseudomonadati</taxon>
        <taxon>Acidobacteriota</taxon>
        <taxon>Terriglobia</taxon>
        <taxon>Terriglobales</taxon>
        <taxon>Acidobacteriaceae</taxon>
        <taxon>Chloracidobacterium</taxon>
    </lineage>
</organism>
<protein>
    <submittedName>
        <fullName evidence="1">Uncharacterized protein</fullName>
    </submittedName>
</protein>
<keyword evidence="2" id="KW-1185">Reference proteome</keyword>
<sequence>MRFYLHFCNKYEYQPEALGSVSPFIAKLTSKGQTVEQPAEVRWAIGYYKNLLSPFIEN</sequence>
<gene>
    <name evidence="1" type="ORF">J8C06_13715</name>
</gene>
<proteinExistence type="predicted"/>
<reference evidence="1 2" key="1">
    <citation type="submission" date="2021-03" db="EMBL/GenBank/DDBJ databases">
        <title>Genomic and phenotypic characterization of Chloracidobacterium isolates provides evidence for multiple species.</title>
        <authorList>
            <person name="Saini M.K."/>
            <person name="Costas A.M.G."/>
            <person name="Tank M."/>
            <person name="Bryant D.A."/>
        </authorList>
    </citation>
    <scope>NUCLEOTIDE SEQUENCE [LARGE SCALE GENOMIC DNA]</scope>
    <source>
        <strain evidence="1 2">BV2-C</strain>
    </source>
</reference>
<dbReference type="Proteomes" id="UP000676506">
    <property type="component" value="Chromosome 2"/>
</dbReference>
<evidence type="ECO:0000313" key="2">
    <source>
        <dbReference type="Proteomes" id="UP000676506"/>
    </source>
</evidence>
<name>A0ABX8BAZ3_9BACT</name>
<dbReference type="EMBL" id="CP072649">
    <property type="protein sequence ID" value="QUW04104.1"/>
    <property type="molecule type" value="Genomic_DNA"/>
</dbReference>
<accession>A0ABX8BAZ3</accession>